<dbReference type="Proteomes" id="UP000247807">
    <property type="component" value="Unassembled WGS sequence"/>
</dbReference>
<reference evidence="4 5" key="1">
    <citation type="journal article" date="2018" name="Appl. Environ. Microbiol.">
        <title>Genome rearrangement shapes Prochlorococcus ecological adaptation.</title>
        <authorList>
            <person name="Yan W."/>
            <person name="Wei S."/>
            <person name="Wang Q."/>
            <person name="Xiao X."/>
            <person name="Zeng Q."/>
            <person name="Jiao N."/>
            <person name="Zhang R."/>
        </authorList>
    </citation>
    <scope>NUCLEOTIDE SEQUENCE [LARGE SCALE GENOMIC DNA]</scope>
    <source>
        <strain evidence="4 5">XMU1408</strain>
    </source>
</reference>
<dbReference type="GO" id="GO:0000166">
    <property type="term" value="F:nucleotide binding"/>
    <property type="evidence" value="ECO:0007669"/>
    <property type="project" value="InterPro"/>
</dbReference>
<sequence>MLELDYICLIMADNKINIALVGCGRISKNHIKAIYNHSSKATLIAICDPEEGRIQTVIQSIKKDFAGIGESPISFTSYKHMLESHERHELKIDLVVIATPSGMHSSQVIMAAKKGIHCCSEKPMATNWTDAKEMVKACEDNDVKLFIMKQNRLNKTLKLLKEQIEKKRFGKIYLVNANVFWQRPQSYYDQDKWRGTKNLDGGALMNQGIHYVDLIQWLIGPIIKINAFTATLGREIECEDTATLQFSWESGTLGTMAITMLTFPHNIEGSITVLGEKGSVKIGGVALNEIKYWNFKDINSDDKEKVEFNNYKIDNVYGFGHEKYYLNMINVLNGKEDPICSGKSGLNSLELVVAAYKSANTNQIVEIPLDLE</sequence>
<feature type="domain" description="Gfo/Idh/MocA-like oxidoreductase C-terminal" evidence="3">
    <location>
        <begin position="161"/>
        <end position="367"/>
    </location>
</feature>
<dbReference type="Gene3D" id="3.40.50.720">
    <property type="entry name" value="NAD(P)-binding Rossmann-like Domain"/>
    <property type="match status" value="1"/>
</dbReference>
<dbReference type="InterPro" id="IPR004104">
    <property type="entry name" value="Gfo/Idh/MocA-like_OxRdtase_C"/>
</dbReference>
<dbReference type="SUPFAM" id="SSF55347">
    <property type="entry name" value="Glyceraldehyde-3-phosphate dehydrogenase-like, C-terminal domain"/>
    <property type="match status" value="1"/>
</dbReference>
<dbReference type="InterPro" id="IPR000683">
    <property type="entry name" value="Gfo/Idh/MocA-like_OxRdtase_N"/>
</dbReference>
<dbReference type="Pfam" id="PF02894">
    <property type="entry name" value="GFO_IDH_MocA_C"/>
    <property type="match status" value="1"/>
</dbReference>
<dbReference type="InterPro" id="IPR036291">
    <property type="entry name" value="NAD(P)-bd_dom_sf"/>
</dbReference>
<comment type="caution">
    <text evidence="4">The sequence shown here is derived from an EMBL/GenBank/DDBJ whole genome shotgun (WGS) entry which is preliminary data.</text>
</comment>
<dbReference type="PANTHER" id="PTHR43249:SF1">
    <property type="entry name" value="D-GLUCOSIDE 3-DEHYDROGENASE"/>
    <property type="match status" value="1"/>
</dbReference>
<evidence type="ECO:0000256" key="1">
    <source>
        <dbReference type="ARBA" id="ARBA00010928"/>
    </source>
</evidence>
<dbReference type="Gene3D" id="3.30.360.10">
    <property type="entry name" value="Dihydrodipicolinate Reductase, domain 2"/>
    <property type="match status" value="1"/>
</dbReference>
<evidence type="ECO:0000259" key="3">
    <source>
        <dbReference type="Pfam" id="PF02894"/>
    </source>
</evidence>
<dbReference type="OrthoDB" id="9815825at2"/>
<comment type="similarity">
    <text evidence="1">Belongs to the Gfo/Idh/MocA family.</text>
</comment>
<evidence type="ECO:0000313" key="5">
    <source>
        <dbReference type="Proteomes" id="UP000247807"/>
    </source>
</evidence>
<proteinExistence type="inferred from homology"/>
<dbReference type="Pfam" id="PF01408">
    <property type="entry name" value="GFO_IDH_MocA"/>
    <property type="match status" value="1"/>
</dbReference>
<gene>
    <name evidence="4" type="ORF">DNJ73_04235</name>
</gene>
<name>A0A318RGP6_PROMR</name>
<dbReference type="InterPro" id="IPR052515">
    <property type="entry name" value="Gfo/Idh/MocA_Oxidoreductase"/>
</dbReference>
<organism evidence="4 5">
    <name type="scientific">Prochlorococcus marinus XMU1408</name>
    <dbReference type="NCBI Taxonomy" id="2213228"/>
    <lineage>
        <taxon>Bacteria</taxon>
        <taxon>Bacillati</taxon>
        <taxon>Cyanobacteriota</taxon>
        <taxon>Cyanophyceae</taxon>
        <taxon>Synechococcales</taxon>
        <taxon>Prochlorococcaceae</taxon>
        <taxon>Prochlorococcus</taxon>
    </lineage>
</organism>
<accession>A0A318RGP6</accession>
<dbReference type="SUPFAM" id="SSF51735">
    <property type="entry name" value="NAD(P)-binding Rossmann-fold domains"/>
    <property type="match status" value="1"/>
</dbReference>
<evidence type="ECO:0000259" key="2">
    <source>
        <dbReference type="Pfam" id="PF01408"/>
    </source>
</evidence>
<feature type="domain" description="Gfo/Idh/MocA-like oxidoreductase N-terminal" evidence="2">
    <location>
        <begin position="16"/>
        <end position="146"/>
    </location>
</feature>
<dbReference type="EMBL" id="QJUE01000002">
    <property type="protein sequence ID" value="PYE02963.1"/>
    <property type="molecule type" value="Genomic_DNA"/>
</dbReference>
<protein>
    <submittedName>
        <fullName evidence="4">Oxidoreductase</fullName>
    </submittedName>
</protein>
<evidence type="ECO:0000313" key="4">
    <source>
        <dbReference type="EMBL" id="PYE02963.1"/>
    </source>
</evidence>
<dbReference type="PANTHER" id="PTHR43249">
    <property type="entry name" value="UDP-N-ACETYL-2-AMINO-2-DEOXY-D-GLUCURONATE OXIDASE"/>
    <property type="match status" value="1"/>
</dbReference>
<dbReference type="AlphaFoldDB" id="A0A318RGP6"/>